<reference evidence="2 5" key="2">
    <citation type="submission" date="2020-04" db="EMBL/GenBank/DDBJ databases">
        <title>Acinetobacter Taxon 24.</title>
        <authorList>
            <person name="Nemec A."/>
            <person name="Radolfova-Krizova L."/>
            <person name="Higgins P.G."/>
            <person name="Spanelova P."/>
        </authorList>
    </citation>
    <scope>NUCLEOTIDE SEQUENCE [LARGE SCALE GENOMIC DNA]</scope>
    <source>
        <strain evidence="2 5">ANC 5380</strain>
    </source>
</reference>
<accession>A0A4R0EPH6</accession>
<dbReference type="EMBL" id="JABERL010000011">
    <property type="protein sequence ID" value="NNH77180.1"/>
    <property type="molecule type" value="Genomic_DNA"/>
</dbReference>
<dbReference type="AlphaFoldDB" id="A0A4R0EPH6"/>
<dbReference type="OrthoDB" id="6707299at2"/>
<dbReference type="Proteomes" id="UP000291380">
    <property type="component" value="Unassembled WGS sequence"/>
</dbReference>
<sequence>MKQDDFLKQVTSKLDGLAQHHKDKPVVMNHVIEEIQDRETSRYGLWKMSGFALAAAIAGFVVFPNSIEMAAKPQNQVVVTPKLSPQMVEDLEMLMVLGEDKVPHGS</sequence>
<comment type="caution">
    <text evidence="3">The sequence shown here is derived from an EMBL/GenBank/DDBJ whole genome shotgun (WGS) entry which is preliminary data.</text>
</comment>
<dbReference type="RefSeq" id="WP_067724907.1">
    <property type="nucleotide sequence ID" value="NZ_JABERF010000019.1"/>
</dbReference>
<evidence type="ECO:0000313" key="3">
    <source>
        <dbReference type="EMBL" id="TCB61010.1"/>
    </source>
</evidence>
<dbReference type="EMBL" id="SJOA01000003">
    <property type="protein sequence ID" value="TCB61010.1"/>
    <property type="molecule type" value="Genomic_DNA"/>
</dbReference>
<proteinExistence type="predicted"/>
<dbReference type="Proteomes" id="UP000569202">
    <property type="component" value="Unassembled WGS sequence"/>
</dbReference>
<evidence type="ECO:0000256" key="1">
    <source>
        <dbReference type="SAM" id="Phobius"/>
    </source>
</evidence>
<reference evidence="3 4" key="1">
    <citation type="submission" date="2019-02" db="EMBL/GenBank/DDBJ databases">
        <title>High diversity of culturable Acinetobacter species in natural soil and water ecosystems.</title>
        <authorList>
            <person name="Radolfova-Krizova L."/>
            <person name="Nemec A."/>
        </authorList>
    </citation>
    <scope>NUCLEOTIDE SEQUENCE [LARGE SCALE GENOMIC DNA]</scope>
    <source>
        <strain evidence="3 4">ANC 4281</strain>
    </source>
</reference>
<gene>
    <name evidence="3" type="ORF">E0H85_03945</name>
    <name evidence="2" type="ORF">HLH17_05695</name>
</gene>
<keyword evidence="1" id="KW-0472">Membrane</keyword>
<accession>A0A7Y2WAE4</accession>
<keyword evidence="1" id="KW-1133">Transmembrane helix</keyword>
<name>A0A4R0EPH6_9GAMM</name>
<accession>A0A7Y2PND7</accession>
<evidence type="ECO:0000313" key="5">
    <source>
        <dbReference type="Proteomes" id="UP000569202"/>
    </source>
</evidence>
<feature type="transmembrane region" description="Helical" evidence="1">
    <location>
        <begin position="45"/>
        <end position="63"/>
    </location>
</feature>
<evidence type="ECO:0000313" key="2">
    <source>
        <dbReference type="EMBL" id="NNH77180.1"/>
    </source>
</evidence>
<keyword evidence="1" id="KW-0812">Transmembrane</keyword>
<evidence type="ECO:0000313" key="4">
    <source>
        <dbReference type="Proteomes" id="UP000291380"/>
    </source>
</evidence>
<protein>
    <submittedName>
        <fullName evidence="3">Uncharacterized protein</fullName>
    </submittedName>
</protein>
<organism evidence="3 4">
    <name type="scientific">Acinetobacter terrae</name>
    <dbReference type="NCBI Taxonomy" id="2731247"/>
    <lineage>
        <taxon>Bacteria</taxon>
        <taxon>Pseudomonadati</taxon>
        <taxon>Pseudomonadota</taxon>
        <taxon>Gammaproteobacteria</taxon>
        <taxon>Moraxellales</taxon>
        <taxon>Moraxellaceae</taxon>
        <taxon>Acinetobacter</taxon>
        <taxon>Acinetobacter Taxon 24</taxon>
    </lineage>
</organism>